<gene>
    <name evidence="2" type="ORF">CC80DRAFT_288531</name>
</gene>
<feature type="compositionally biased region" description="Basic and acidic residues" evidence="1">
    <location>
        <begin position="210"/>
        <end position="249"/>
    </location>
</feature>
<evidence type="ECO:0000313" key="2">
    <source>
        <dbReference type="EMBL" id="KAF1960212.1"/>
    </source>
</evidence>
<dbReference type="GO" id="GO:0003729">
    <property type="term" value="F:mRNA binding"/>
    <property type="evidence" value="ECO:0007669"/>
    <property type="project" value="InterPro"/>
</dbReference>
<dbReference type="EMBL" id="ML976983">
    <property type="protein sequence ID" value="KAF1960212.1"/>
    <property type="molecule type" value="Genomic_DNA"/>
</dbReference>
<evidence type="ECO:0000256" key="1">
    <source>
        <dbReference type="SAM" id="MobiDB-lite"/>
    </source>
</evidence>
<dbReference type="Pfam" id="PF10309">
    <property type="entry name" value="NCBP3"/>
    <property type="match status" value="1"/>
</dbReference>
<feature type="compositionally biased region" description="Basic and acidic residues" evidence="1">
    <location>
        <begin position="165"/>
        <end position="192"/>
    </location>
</feature>
<feature type="region of interest" description="Disordered" evidence="1">
    <location>
        <begin position="371"/>
        <end position="398"/>
    </location>
</feature>
<protein>
    <submittedName>
        <fullName evidence="2">Uncharacterized protein</fullName>
    </submittedName>
</protein>
<sequence length="461" mass="51622">MDIDMEIDYDASANYDAGAQQLEATQNFATVDNTEDIPAAYFEDLGARPLELWPDFLNLQGVSEFDPNDPLYYAMEHCLEPRVKQTRWINDNSVNLQYYSAADAAMALQALTDPGAGDPASIPAETGRRARPYSKRPAVVLTIRQANAGDQKARGAANRSNYYKHNPDLRGDRGDYGRDGPPRRREPPRQDVLDYGDDGNSRSRTGSTGGDERMREGSDYDNRRFRVSDNRNRNGQRERNGRLKADTDSYRPGSRSPRESRFGRLRGRSASPASADDGDGRYGFTEQGTNTRSRYRSRSRSRNNNNNNRRRREPSGERWEHDRAGFGEQGTPARWQKETYAFDTSPMSNHRRSGAFDETANQRKGSLLERMTKDGKPLAASKRSLASRMTRDDGDSYGRLKDDHDFHAAEFDEPAPRNLASRITRDDGGIQIRGRGGDTEGINIRGASSAGFSIRGMAGGH</sequence>
<feature type="compositionally biased region" description="Basic and acidic residues" evidence="1">
    <location>
        <begin position="313"/>
        <end position="325"/>
    </location>
</feature>
<reference evidence="2" key="1">
    <citation type="journal article" date="2020" name="Stud. Mycol.">
        <title>101 Dothideomycetes genomes: a test case for predicting lifestyles and emergence of pathogens.</title>
        <authorList>
            <person name="Haridas S."/>
            <person name="Albert R."/>
            <person name="Binder M."/>
            <person name="Bloem J."/>
            <person name="Labutti K."/>
            <person name="Salamov A."/>
            <person name="Andreopoulos B."/>
            <person name="Baker S."/>
            <person name="Barry K."/>
            <person name="Bills G."/>
            <person name="Bluhm B."/>
            <person name="Cannon C."/>
            <person name="Castanera R."/>
            <person name="Culley D."/>
            <person name="Daum C."/>
            <person name="Ezra D."/>
            <person name="Gonzalez J."/>
            <person name="Henrissat B."/>
            <person name="Kuo A."/>
            <person name="Liang C."/>
            <person name="Lipzen A."/>
            <person name="Lutzoni F."/>
            <person name="Magnuson J."/>
            <person name="Mondo S."/>
            <person name="Nolan M."/>
            <person name="Ohm R."/>
            <person name="Pangilinan J."/>
            <person name="Park H.-J."/>
            <person name="Ramirez L."/>
            <person name="Alfaro M."/>
            <person name="Sun H."/>
            <person name="Tritt A."/>
            <person name="Yoshinaga Y."/>
            <person name="Zwiers L.-H."/>
            <person name="Turgeon B."/>
            <person name="Goodwin S."/>
            <person name="Spatafora J."/>
            <person name="Crous P."/>
            <person name="Grigoriev I."/>
        </authorList>
    </citation>
    <scope>NUCLEOTIDE SEQUENCE</scope>
    <source>
        <strain evidence="2">CBS 675.92</strain>
    </source>
</reference>
<accession>A0A6A5U8P8</accession>
<feature type="region of interest" description="Disordered" evidence="1">
    <location>
        <begin position="116"/>
        <end position="335"/>
    </location>
</feature>
<evidence type="ECO:0000313" key="3">
    <source>
        <dbReference type="Proteomes" id="UP000800035"/>
    </source>
</evidence>
<dbReference type="Proteomes" id="UP000800035">
    <property type="component" value="Unassembled WGS sequence"/>
</dbReference>
<dbReference type="GO" id="GO:0000340">
    <property type="term" value="F:RNA 7-methylguanosine cap binding"/>
    <property type="evidence" value="ECO:0007669"/>
    <property type="project" value="InterPro"/>
</dbReference>
<proteinExistence type="predicted"/>
<keyword evidence="3" id="KW-1185">Reference proteome</keyword>
<feature type="compositionally biased region" description="Basic and acidic residues" evidence="1">
    <location>
        <begin position="389"/>
        <end position="398"/>
    </location>
</feature>
<feature type="region of interest" description="Disordered" evidence="1">
    <location>
        <begin position="425"/>
        <end position="444"/>
    </location>
</feature>
<organism evidence="2 3">
    <name type="scientific">Byssothecium circinans</name>
    <dbReference type="NCBI Taxonomy" id="147558"/>
    <lineage>
        <taxon>Eukaryota</taxon>
        <taxon>Fungi</taxon>
        <taxon>Dikarya</taxon>
        <taxon>Ascomycota</taxon>
        <taxon>Pezizomycotina</taxon>
        <taxon>Dothideomycetes</taxon>
        <taxon>Pleosporomycetidae</taxon>
        <taxon>Pleosporales</taxon>
        <taxon>Massarineae</taxon>
        <taxon>Massarinaceae</taxon>
        <taxon>Byssothecium</taxon>
    </lineage>
</organism>
<dbReference type="OrthoDB" id="422106at2759"/>
<name>A0A6A5U8P8_9PLEO</name>
<dbReference type="AlphaFoldDB" id="A0A6A5U8P8"/>
<dbReference type="InterPro" id="IPR019416">
    <property type="entry name" value="NCBP3"/>
</dbReference>